<reference evidence="3 4" key="1">
    <citation type="submission" date="2020-02" db="EMBL/GenBank/DDBJ databases">
        <authorList>
            <consortium name="PulseNet: The National Subtyping Network for Foodborne Disease Surveillance"/>
            <person name="Tarr C.L."/>
            <person name="Trees E."/>
            <person name="Katz L.S."/>
            <person name="Carleton-Romer H.A."/>
            <person name="Stroika S."/>
            <person name="Kucerova Z."/>
            <person name="Roache K.F."/>
            <person name="Sabol A.L."/>
            <person name="Besser J."/>
            <person name="Gerner-Smidt P."/>
        </authorList>
    </citation>
    <scope>NUCLEOTIDE SEQUENCE [LARGE SCALE GENOMIC DNA]</scope>
    <source>
        <strain evidence="3 4">PNUSAE002719</strain>
    </source>
</reference>
<dbReference type="AlphaFoldDB" id="A0A828PEQ1"/>
<evidence type="ECO:0000313" key="3">
    <source>
        <dbReference type="EMBL" id="EFM8156685.1"/>
    </source>
</evidence>
<dbReference type="GO" id="GO:0008270">
    <property type="term" value="F:zinc ion binding"/>
    <property type="evidence" value="ECO:0007669"/>
    <property type="project" value="UniProtKB-KW"/>
</dbReference>
<dbReference type="PROSITE" id="PS50157">
    <property type="entry name" value="ZINC_FINGER_C2H2_2"/>
    <property type="match status" value="1"/>
</dbReference>
<gene>
    <name evidence="3" type="ORF">A5U30_004403</name>
</gene>
<dbReference type="InterPro" id="IPR013087">
    <property type="entry name" value="Znf_C2H2_type"/>
</dbReference>
<dbReference type="RefSeq" id="WP_332379190.1">
    <property type="nucleotide sequence ID" value="NZ_JAVDCG010000056.1"/>
</dbReference>
<sequence>MFYCPHCGASARIRTSKAANDTGTIRYKYYQCNNIECGATFSTMESVHKMISVPIPSGERDEQIPHEHFPATHRGRLQLLLEL</sequence>
<protein>
    <submittedName>
        <fullName evidence="3">Ogr/Delta-like zinc finger family protein</fullName>
    </submittedName>
</protein>
<keyword evidence="1" id="KW-0862">Zinc</keyword>
<dbReference type="Proteomes" id="UP000555763">
    <property type="component" value="Unassembled WGS sequence"/>
</dbReference>
<feature type="domain" description="C2H2-type" evidence="2">
    <location>
        <begin position="30"/>
        <end position="61"/>
    </location>
</feature>
<keyword evidence="1" id="KW-0479">Metal-binding</keyword>
<evidence type="ECO:0000259" key="2">
    <source>
        <dbReference type="PROSITE" id="PS50157"/>
    </source>
</evidence>
<accession>A0A828PEQ1</accession>
<dbReference type="InterPro" id="IPR007684">
    <property type="entry name" value="Znf_Ogr/Delta"/>
</dbReference>
<proteinExistence type="predicted"/>
<keyword evidence="1" id="KW-0863">Zinc-finger</keyword>
<comment type="caution">
    <text evidence="3">The sequence shown here is derived from an EMBL/GenBank/DDBJ whole genome shotgun (WGS) entry which is preliminary data.</text>
</comment>
<dbReference type="EMBL" id="AATLZG010000037">
    <property type="protein sequence ID" value="EFM8156685.1"/>
    <property type="molecule type" value="Genomic_DNA"/>
</dbReference>
<evidence type="ECO:0000313" key="4">
    <source>
        <dbReference type="Proteomes" id="UP000555763"/>
    </source>
</evidence>
<dbReference type="Pfam" id="PF04606">
    <property type="entry name" value="Ogr_Delta"/>
    <property type="match status" value="1"/>
</dbReference>
<name>A0A828PEQ1_ECOLX</name>
<organism evidence="3 4">
    <name type="scientific">Escherichia coli</name>
    <dbReference type="NCBI Taxonomy" id="562"/>
    <lineage>
        <taxon>Bacteria</taxon>
        <taxon>Pseudomonadati</taxon>
        <taxon>Pseudomonadota</taxon>
        <taxon>Gammaproteobacteria</taxon>
        <taxon>Enterobacterales</taxon>
        <taxon>Enterobacteriaceae</taxon>
        <taxon>Escherichia</taxon>
    </lineage>
</organism>
<evidence type="ECO:0000256" key="1">
    <source>
        <dbReference type="PROSITE-ProRule" id="PRU00042"/>
    </source>
</evidence>